<dbReference type="PROSITE" id="PS00111">
    <property type="entry name" value="PGLYCERATE_KINASE"/>
    <property type="match status" value="1"/>
</dbReference>
<evidence type="ECO:0000256" key="5">
    <source>
        <dbReference type="ARBA" id="ARBA00013061"/>
    </source>
</evidence>
<dbReference type="STRING" id="39841.SAMN05660836_02322"/>
<feature type="binding site" evidence="14">
    <location>
        <position position="35"/>
    </location>
    <ligand>
        <name>(2R)-3-phosphoglycerate</name>
        <dbReference type="ChEBI" id="CHEBI:58272"/>
    </ligand>
</feature>
<comment type="caution">
    <text evidence="13">Lacks conserved residue(s) required for the propagation of feature annotation.</text>
</comment>
<keyword evidence="18" id="KW-1185">Reference proteome</keyword>
<reference evidence="17 18" key="1">
    <citation type="submission" date="2016-10" db="EMBL/GenBank/DDBJ databases">
        <authorList>
            <person name="de Groot N.N."/>
        </authorList>
    </citation>
    <scope>NUCLEOTIDE SEQUENCE [LARGE SCALE GENOMIC DNA]</scope>
    <source>
        <strain evidence="17 18">DSM 9990</strain>
    </source>
</reference>
<dbReference type="PIRSF" id="PIRSF000724">
    <property type="entry name" value="Pgk"/>
    <property type="match status" value="1"/>
</dbReference>
<comment type="subcellular location">
    <subcellularLocation>
        <location evidence="13">Cytoplasm</location>
    </subcellularLocation>
</comment>
<dbReference type="EC" id="2.7.2.3" evidence="5 13"/>
<feature type="binding site" evidence="13 15">
    <location>
        <position position="201"/>
    </location>
    <ligand>
        <name>ATP</name>
        <dbReference type="ChEBI" id="CHEBI:30616"/>
    </ligand>
</feature>
<dbReference type="FunFam" id="3.40.50.1260:FF:000006">
    <property type="entry name" value="Phosphoglycerate kinase"/>
    <property type="match status" value="1"/>
</dbReference>
<accession>A0A1I4VK25</accession>
<dbReference type="Proteomes" id="UP000199611">
    <property type="component" value="Unassembled WGS sequence"/>
</dbReference>
<keyword evidence="11 13" id="KW-0067">ATP-binding</keyword>
<feature type="binding site" evidence="13 15">
    <location>
        <begin position="349"/>
        <end position="352"/>
    </location>
    <ligand>
        <name>ATP</name>
        <dbReference type="ChEBI" id="CHEBI:30616"/>
    </ligand>
</feature>
<feature type="binding site" evidence="13">
    <location>
        <position position="150"/>
    </location>
    <ligand>
        <name>substrate</name>
    </ligand>
</feature>
<evidence type="ECO:0000256" key="9">
    <source>
        <dbReference type="ARBA" id="ARBA00022741"/>
    </source>
</evidence>
<dbReference type="InterPro" id="IPR036043">
    <property type="entry name" value="Phosphoglycerate_kinase_sf"/>
</dbReference>
<dbReference type="EMBL" id="FOUU01000010">
    <property type="protein sequence ID" value="SFN01376.1"/>
    <property type="molecule type" value="Genomic_DNA"/>
</dbReference>
<dbReference type="AlphaFoldDB" id="A0A1I4VK25"/>
<evidence type="ECO:0000256" key="4">
    <source>
        <dbReference type="ARBA" id="ARBA00011245"/>
    </source>
</evidence>
<dbReference type="PANTHER" id="PTHR11406:SF23">
    <property type="entry name" value="PHOSPHOGLYCERATE KINASE 1, CHLOROPLASTIC-RELATED"/>
    <property type="match status" value="1"/>
</dbReference>
<evidence type="ECO:0000256" key="1">
    <source>
        <dbReference type="ARBA" id="ARBA00000642"/>
    </source>
</evidence>
<dbReference type="GO" id="GO:0004618">
    <property type="term" value="F:phosphoglycerate kinase activity"/>
    <property type="evidence" value="ECO:0007669"/>
    <property type="project" value="UniProtKB-UniRule"/>
</dbReference>
<keyword evidence="10 13" id="KW-0418">Kinase</keyword>
<comment type="similarity">
    <text evidence="3 13 16">Belongs to the phosphoglycerate kinase family.</text>
</comment>
<dbReference type="GO" id="GO:0006094">
    <property type="term" value="P:gluconeogenesis"/>
    <property type="evidence" value="ECO:0007669"/>
    <property type="project" value="TreeGrafter"/>
</dbReference>
<dbReference type="GO" id="GO:0005524">
    <property type="term" value="F:ATP binding"/>
    <property type="evidence" value="ECO:0007669"/>
    <property type="project" value="UniProtKB-KW"/>
</dbReference>
<dbReference type="InterPro" id="IPR015911">
    <property type="entry name" value="Phosphoglycerate_kinase_CS"/>
</dbReference>
<dbReference type="GO" id="GO:0043531">
    <property type="term" value="F:ADP binding"/>
    <property type="evidence" value="ECO:0007669"/>
    <property type="project" value="TreeGrafter"/>
</dbReference>
<dbReference type="UniPathway" id="UPA00109">
    <property type="reaction ID" value="UER00185"/>
</dbReference>
<evidence type="ECO:0000256" key="3">
    <source>
        <dbReference type="ARBA" id="ARBA00008982"/>
    </source>
</evidence>
<feature type="binding site" evidence="13">
    <location>
        <position position="117"/>
    </location>
    <ligand>
        <name>substrate</name>
    </ligand>
</feature>
<evidence type="ECO:0000313" key="17">
    <source>
        <dbReference type="EMBL" id="SFN01376.1"/>
    </source>
</evidence>
<dbReference type="Pfam" id="PF00162">
    <property type="entry name" value="PGK"/>
    <property type="match status" value="1"/>
</dbReference>
<protein>
    <recommendedName>
        <fullName evidence="6 13">Phosphoglycerate kinase</fullName>
        <ecNumber evidence="5 13">2.7.2.3</ecNumber>
    </recommendedName>
</protein>
<sequence>MKTLDDVNLEKKVVFLRADFNVPLDENRRVADDTRIKATLPTIERILQSGAKLLVASHLGRPKGKVVPELSLKPVADHLSGLLGNSVLFVEDCVGEKRNEALSKLKHGDLALLENLRFHEGETKNDPEFARSLAEGVDLYVNDAFAVSHRAHASVHAIIEYVPECAAGYQLYKELDYYHRALETPERPVAIVIGGAKVSTKIGVLENLLSRCNIMIIGGAMANTFMKALGRPVGASQVEDDYIETAREFLKRAQELGVEVHLPVDAVAAPSIDAEAEAMEVSLDNIPENLAIFDVGPRTVELFREAIEKASTVVWNGPMGVFEKPAFARGTMELAKAIAEHKGLTVAGGGDTVSALNEFGLYDKVGYVSTGGGAFLELLEGKALPGVEALERCGK</sequence>
<organism evidence="17 18">
    <name type="scientific">Thermodesulforhabdus norvegica</name>
    <dbReference type="NCBI Taxonomy" id="39841"/>
    <lineage>
        <taxon>Bacteria</taxon>
        <taxon>Pseudomonadati</taxon>
        <taxon>Thermodesulfobacteriota</taxon>
        <taxon>Syntrophobacteria</taxon>
        <taxon>Syntrophobacterales</taxon>
        <taxon>Thermodesulforhabdaceae</taxon>
        <taxon>Thermodesulforhabdus</taxon>
    </lineage>
</organism>
<evidence type="ECO:0000256" key="13">
    <source>
        <dbReference type="HAMAP-Rule" id="MF_00145"/>
    </source>
</evidence>
<comment type="pathway">
    <text evidence="2 13">Carbohydrate degradation; glycolysis; pyruvate from D-glyceraldehyde 3-phosphate: step 2/5.</text>
</comment>
<evidence type="ECO:0000256" key="10">
    <source>
        <dbReference type="ARBA" id="ARBA00022777"/>
    </source>
</evidence>
<name>A0A1I4VK25_9BACT</name>
<dbReference type="FunFam" id="3.40.50.1260:FF:000031">
    <property type="entry name" value="Phosphoglycerate kinase 1"/>
    <property type="match status" value="1"/>
</dbReference>
<keyword evidence="12 13" id="KW-0324">Glycolysis</keyword>
<dbReference type="RefSeq" id="WP_093395967.1">
    <property type="nucleotide sequence ID" value="NZ_FOUU01000010.1"/>
</dbReference>
<dbReference type="GO" id="GO:0006096">
    <property type="term" value="P:glycolytic process"/>
    <property type="evidence" value="ECO:0007669"/>
    <property type="project" value="UniProtKB-UniRule"/>
</dbReference>
<dbReference type="SUPFAM" id="SSF53748">
    <property type="entry name" value="Phosphoglycerate kinase"/>
    <property type="match status" value="1"/>
</dbReference>
<feature type="binding site" evidence="14">
    <location>
        <position position="150"/>
    </location>
    <ligand>
        <name>(2R)-3-phosphoglycerate</name>
        <dbReference type="ChEBI" id="CHEBI:58272"/>
    </ligand>
</feature>
<feature type="binding site" evidence="13">
    <location>
        <position position="35"/>
    </location>
    <ligand>
        <name>substrate</name>
    </ligand>
</feature>
<dbReference type="PANTHER" id="PTHR11406">
    <property type="entry name" value="PHOSPHOGLYCERATE KINASE"/>
    <property type="match status" value="1"/>
</dbReference>
<dbReference type="InterPro" id="IPR015824">
    <property type="entry name" value="Phosphoglycerate_kinase_N"/>
</dbReference>
<dbReference type="PRINTS" id="PR00477">
    <property type="entry name" value="PHGLYCKINASE"/>
</dbReference>
<evidence type="ECO:0000256" key="8">
    <source>
        <dbReference type="ARBA" id="ARBA00022679"/>
    </source>
</evidence>
<proteinExistence type="inferred from homology"/>
<dbReference type="GO" id="GO:0005829">
    <property type="term" value="C:cytosol"/>
    <property type="evidence" value="ECO:0007669"/>
    <property type="project" value="TreeGrafter"/>
</dbReference>
<dbReference type="HAMAP" id="MF_00145">
    <property type="entry name" value="Phosphoglyc_kinase"/>
    <property type="match status" value="1"/>
</dbReference>
<dbReference type="Gene3D" id="3.40.50.1260">
    <property type="entry name" value="Phosphoglycerate kinase, N-terminal domain"/>
    <property type="match status" value="2"/>
</dbReference>
<feature type="binding site" evidence="13 14">
    <location>
        <begin position="58"/>
        <end position="61"/>
    </location>
    <ligand>
        <name>substrate</name>
    </ligand>
</feature>
<dbReference type="InterPro" id="IPR001576">
    <property type="entry name" value="Phosphoglycerate_kinase"/>
</dbReference>
<gene>
    <name evidence="13" type="primary">pgk</name>
    <name evidence="17" type="ORF">SAMN05660836_02322</name>
</gene>
<evidence type="ECO:0000256" key="16">
    <source>
        <dbReference type="RuleBase" id="RU000532"/>
    </source>
</evidence>
<keyword evidence="9 13" id="KW-0547">Nucleotide-binding</keyword>
<evidence type="ECO:0000256" key="11">
    <source>
        <dbReference type="ARBA" id="ARBA00022840"/>
    </source>
</evidence>
<evidence type="ECO:0000256" key="2">
    <source>
        <dbReference type="ARBA" id="ARBA00004838"/>
    </source>
</evidence>
<comment type="catalytic activity">
    <reaction evidence="1 13 16">
        <text>(2R)-3-phosphoglycerate + ATP = (2R)-3-phospho-glyceroyl phosphate + ADP</text>
        <dbReference type="Rhea" id="RHEA:14801"/>
        <dbReference type="ChEBI" id="CHEBI:30616"/>
        <dbReference type="ChEBI" id="CHEBI:57604"/>
        <dbReference type="ChEBI" id="CHEBI:58272"/>
        <dbReference type="ChEBI" id="CHEBI:456216"/>
        <dbReference type="EC" id="2.7.2.3"/>
    </reaction>
</comment>
<feature type="binding site" evidence="13 15">
    <location>
        <position position="323"/>
    </location>
    <ligand>
        <name>ATP</name>
        <dbReference type="ChEBI" id="CHEBI:30616"/>
    </ligand>
</feature>
<keyword evidence="8 13" id="KW-0808">Transferase</keyword>
<dbReference type="OrthoDB" id="9808460at2"/>
<evidence type="ECO:0000313" key="18">
    <source>
        <dbReference type="Proteomes" id="UP000199611"/>
    </source>
</evidence>
<feature type="binding site" evidence="14">
    <location>
        <position position="117"/>
    </location>
    <ligand>
        <name>(2R)-3-phosphoglycerate</name>
        <dbReference type="ChEBI" id="CHEBI:58272"/>
    </ligand>
</feature>
<feature type="binding site" evidence="13 14">
    <location>
        <begin position="19"/>
        <end position="21"/>
    </location>
    <ligand>
        <name>substrate</name>
    </ligand>
</feature>
<comment type="subunit">
    <text evidence="4 13">Monomer.</text>
</comment>
<evidence type="ECO:0000256" key="15">
    <source>
        <dbReference type="PIRSR" id="PIRSR000724-2"/>
    </source>
</evidence>
<evidence type="ECO:0000256" key="6">
    <source>
        <dbReference type="ARBA" id="ARBA00016471"/>
    </source>
</evidence>
<evidence type="ECO:0000256" key="7">
    <source>
        <dbReference type="ARBA" id="ARBA00022490"/>
    </source>
</evidence>
<evidence type="ECO:0000256" key="12">
    <source>
        <dbReference type="ARBA" id="ARBA00023152"/>
    </source>
</evidence>
<keyword evidence="7 13" id="KW-0963">Cytoplasm</keyword>
<evidence type="ECO:0000256" key="14">
    <source>
        <dbReference type="PIRSR" id="PIRSR000724-1"/>
    </source>
</evidence>